<dbReference type="EMBL" id="JAQIOY010000003">
    <property type="protein sequence ID" value="MDA7425306.1"/>
    <property type="molecule type" value="Genomic_DNA"/>
</dbReference>
<dbReference type="RefSeq" id="WP_271432646.1">
    <property type="nucleotide sequence ID" value="NZ_JAQIOY010000003.1"/>
</dbReference>
<accession>A0ABT4XTN5</accession>
<dbReference type="Gene3D" id="3.30.70.1060">
    <property type="entry name" value="Dimeric alpha+beta barrel"/>
    <property type="match status" value="1"/>
</dbReference>
<sequence>MSNNIDILELQMVSWTNYKSEAKARGALALELYAAVSTPAGEPEDVKANLPAHLAYQAELERSGNLAFAGPMSDESGDNMQGIGLIIYRAESFEEAISLAEGDPMHASGARSFVLRRWLINEGSLTLSVGLSTGHAVMG</sequence>
<dbReference type="SUPFAM" id="SSF54909">
    <property type="entry name" value="Dimeric alpha+beta barrel"/>
    <property type="match status" value="1"/>
</dbReference>
<dbReference type="InterPro" id="IPR011008">
    <property type="entry name" value="Dimeric_a/b-barrel"/>
</dbReference>
<dbReference type="InterPro" id="IPR005545">
    <property type="entry name" value="YCII"/>
</dbReference>
<gene>
    <name evidence="3" type="ORF">PFY00_11250</name>
</gene>
<dbReference type="Pfam" id="PF03795">
    <property type="entry name" value="YCII"/>
    <property type="match status" value="1"/>
</dbReference>
<reference evidence="3 4" key="1">
    <citation type="submission" date="2023-01" db="EMBL/GenBank/DDBJ databases">
        <title>Thalassococcus onchidii sp. nov., isolated from a marine invertebrate from the South China Sea.</title>
        <authorList>
            <person name="Xu S."/>
            <person name="Liu Z."/>
            <person name="Xu Y."/>
        </authorList>
    </citation>
    <scope>NUCLEOTIDE SEQUENCE [LARGE SCALE GENOMIC DNA]</scope>
    <source>
        <strain evidence="3 4">KCTC 32084</strain>
    </source>
</reference>
<evidence type="ECO:0000259" key="2">
    <source>
        <dbReference type="Pfam" id="PF03795"/>
    </source>
</evidence>
<evidence type="ECO:0000256" key="1">
    <source>
        <dbReference type="ARBA" id="ARBA00007689"/>
    </source>
</evidence>
<name>A0ABT4XTN5_9RHOB</name>
<comment type="similarity">
    <text evidence="1">Belongs to the YciI family.</text>
</comment>
<evidence type="ECO:0000313" key="4">
    <source>
        <dbReference type="Proteomes" id="UP001210720"/>
    </source>
</evidence>
<proteinExistence type="inferred from homology"/>
<comment type="caution">
    <text evidence="3">The sequence shown here is derived from an EMBL/GenBank/DDBJ whole genome shotgun (WGS) entry which is preliminary data.</text>
</comment>
<dbReference type="Proteomes" id="UP001210720">
    <property type="component" value="Unassembled WGS sequence"/>
</dbReference>
<organism evidence="3 4">
    <name type="scientific">Thalassococcus lentus</name>
    <dbReference type="NCBI Taxonomy" id="1210524"/>
    <lineage>
        <taxon>Bacteria</taxon>
        <taxon>Pseudomonadati</taxon>
        <taxon>Pseudomonadota</taxon>
        <taxon>Alphaproteobacteria</taxon>
        <taxon>Rhodobacterales</taxon>
        <taxon>Roseobacteraceae</taxon>
        <taxon>Thalassococcus</taxon>
    </lineage>
</organism>
<protein>
    <submittedName>
        <fullName evidence="3">YciI family protein</fullName>
    </submittedName>
</protein>
<feature type="domain" description="YCII-related" evidence="2">
    <location>
        <begin position="39"/>
        <end position="111"/>
    </location>
</feature>
<evidence type="ECO:0000313" key="3">
    <source>
        <dbReference type="EMBL" id="MDA7425306.1"/>
    </source>
</evidence>
<keyword evidence="4" id="KW-1185">Reference proteome</keyword>